<evidence type="ECO:0000256" key="9">
    <source>
        <dbReference type="PROSITE-ProRule" id="PRU00169"/>
    </source>
</evidence>
<dbReference type="Gene3D" id="3.30.450.40">
    <property type="match status" value="1"/>
</dbReference>
<dbReference type="Gene3D" id="3.30.450.20">
    <property type="entry name" value="PAS domain"/>
    <property type="match status" value="2"/>
</dbReference>
<dbReference type="SMART" id="SM00387">
    <property type="entry name" value="HATPase_c"/>
    <property type="match status" value="1"/>
</dbReference>
<evidence type="ECO:0000259" key="11">
    <source>
        <dbReference type="PROSITE" id="PS50109"/>
    </source>
</evidence>
<dbReference type="PANTHER" id="PTHR43065:SF42">
    <property type="entry name" value="TWO-COMPONENT SENSOR PPRA"/>
    <property type="match status" value="1"/>
</dbReference>
<dbReference type="Pfam" id="PF00989">
    <property type="entry name" value="PAS"/>
    <property type="match status" value="1"/>
</dbReference>
<keyword evidence="10" id="KW-1133">Transmembrane helix</keyword>
<dbReference type="InterPro" id="IPR036097">
    <property type="entry name" value="HisK_dim/P_sf"/>
</dbReference>
<feature type="domain" description="PAS" evidence="13">
    <location>
        <begin position="249"/>
        <end position="299"/>
    </location>
</feature>
<dbReference type="CDD" id="cd17546">
    <property type="entry name" value="REC_hyHK_CKI1_RcsC-like"/>
    <property type="match status" value="1"/>
</dbReference>
<dbReference type="PROSITE" id="PS50113">
    <property type="entry name" value="PAC"/>
    <property type="match status" value="2"/>
</dbReference>
<dbReference type="InterPro" id="IPR013767">
    <property type="entry name" value="PAS_fold"/>
</dbReference>
<evidence type="ECO:0000256" key="4">
    <source>
        <dbReference type="ARBA" id="ARBA00022679"/>
    </source>
</evidence>
<dbReference type="SUPFAM" id="SSF55785">
    <property type="entry name" value="PYP-like sensor domain (PAS domain)"/>
    <property type="match status" value="2"/>
</dbReference>
<dbReference type="GO" id="GO:0005524">
    <property type="term" value="F:ATP binding"/>
    <property type="evidence" value="ECO:0007669"/>
    <property type="project" value="UniProtKB-KW"/>
</dbReference>
<dbReference type="Gene3D" id="1.10.287.130">
    <property type="match status" value="1"/>
</dbReference>
<evidence type="ECO:0000256" key="3">
    <source>
        <dbReference type="ARBA" id="ARBA00022553"/>
    </source>
</evidence>
<dbReference type="SUPFAM" id="SSF52172">
    <property type="entry name" value="CheY-like"/>
    <property type="match status" value="1"/>
</dbReference>
<dbReference type="NCBIfam" id="TIGR00229">
    <property type="entry name" value="sensory_box"/>
    <property type="match status" value="2"/>
</dbReference>
<evidence type="ECO:0000256" key="1">
    <source>
        <dbReference type="ARBA" id="ARBA00000085"/>
    </source>
</evidence>
<evidence type="ECO:0000256" key="8">
    <source>
        <dbReference type="ARBA" id="ARBA00023012"/>
    </source>
</evidence>
<dbReference type="InterPro" id="IPR001610">
    <property type="entry name" value="PAC"/>
</dbReference>
<feature type="transmembrane region" description="Helical" evidence="10">
    <location>
        <begin position="14"/>
        <end position="32"/>
    </location>
</feature>
<evidence type="ECO:0000313" key="16">
    <source>
        <dbReference type="Proteomes" id="UP000178606"/>
    </source>
</evidence>
<dbReference type="SMART" id="SM00091">
    <property type="entry name" value="PAS"/>
    <property type="match status" value="2"/>
</dbReference>
<name>A0A1F6C822_HANXR</name>
<dbReference type="InterPro" id="IPR004358">
    <property type="entry name" value="Sig_transdc_His_kin-like_C"/>
</dbReference>
<evidence type="ECO:0000259" key="14">
    <source>
        <dbReference type="PROSITE" id="PS50113"/>
    </source>
</evidence>
<dbReference type="InterPro" id="IPR036890">
    <property type="entry name" value="HATPase_C_sf"/>
</dbReference>
<dbReference type="EC" id="2.7.13.3" evidence="2"/>
<sequence length="888" mass="98581">MTRQLSKIRPTRRFLVYGAAILLGVFAVLEGARHLILGLPEDFFLWHLFFLAGITLLMGALFLPMGLTRQVLVCGSGILFLSFTVLQAVQYLGFGLSSELMLWHQLYVAGFALLLLGPLGWFLRFRVLRPIARLTEANRRVYTHIDGPHSRIPIDSQRKIGLIARERRPHLTNAVVGDAFISDQAWARREGMVAFAGYPLVTEGRLVGVVGMFARQALADFTLDALASVSEGIALGIERKRAGEALRESQAQYRDLFENVPIGIYRTTEDGRVLIANPALVHMLGYASFEELARRNLEEEGFEPDYPRDQFKELLERTGEVRGLESAWKRRDNTVLFVRENAKAVRGTDGGILYYEGTVEDITERRQAEEERALLGLAVEQATESIVITDPKGTIVYVNPAFEKVTGYSRVEVIGQNPRILKSGRQGAAFYRRMWEALTRGEVWSGHFANRRKDGSLYEEEAIISPVRDAAGKVINYVAVKRDVTQEVALEARLRQAQKMEAIGTLAGGIAHDFNNLLTPILGNADLMALDAPDALRPCIEDVKTAALRAAGLVRQLLLFSRQNPSAPQPIQIAPIVKETARLLRQSIDRRIEVNVQVPDDMWRVEADATEIQQVVMNLCVNARDAIQDCLEGRVEKPGHRVDRSFHIAIKADQVFIDQAYSERHPDARAGAFVRLRVSDDGTGMDEGTQRRIFDPFFTTKGLGRGTGLGLATVYGIVEQRHGWIEVRSVLGEGSLFSVYLPRCEGEAGVEGDGVPAEPIRGGTETVLVVDDEESSCVLAERVLQQYGYAVMLARDGMEALRVYARASDQVDLVLLDLNMSVLSGWEVLQRLRALGARVPVLLCSGYVTEGAGEEFKKIGAAGFISKPYTMDRLALAVRRALDGRVRP</sequence>
<dbReference type="AlphaFoldDB" id="A0A1F6C822"/>
<dbReference type="CDD" id="cd00130">
    <property type="entry name" value="PAS"/>
    <property type="match status" value="2"/>
</dbReference>
<evidence type="ECO:0000256" key="7">
    <source>
        <dbReference type="ARBA" id="ARBA00022840"/>
    </source>
</evidence>
<dbReference type="PANTHER" id="PTHR43065">
    <property type="entry name" value="SENSOR HISTIDINE KINASE"/>
    <property type="match status" value="1"/>
</dbReference>
<feature type="transmembrane region" description="Helical" evidence="10">
    <location>
        <begin position="106"/>
        <end position="123"/>
    </location>
</feature>
<evidence type="ECO:0000259" key="13">
    <source>
        <dbReference type="PROSITE" id="PS50112"/>
    </source>
</evidence>
<dbReference type="EMBL" id="MFKF01000381">
    <property type="protein sequence ID" value="OGG45231.1"/>
    <property type="molecule type" value="Genomic_DNA"/>
</dbReference>
<dbReference type="CDD" id="cd00082">
    <property type="entry name" value="HisKA"/>
    <property type="match status" value="1"/>
</dbReference>
<comment type="caution">
    <text evidence="15">The sequence shown here is derived from an EMBL/GenBank/DDBJ whole genome shotgun (WGS) entry which is preliminary data.</text>
</comment>
<dbReference type="SUPFAM" id="SSF47384">
    <property type="entry name" value="Homodimeric domain of signal transducing histidine kinase"/>
    <property type="match status" value="1"/>
</dbReference>
<dbReference type="InterPro" id="IPR005467">
    <property type="entry name" value="His_kinase_dom"/>
</dbReference>
<feature type="domain" description="PAS" evidence="13">
    <location>
        <begin position="371"/>
        <end position="417"/>
    </location>
</feature>
<dbReference type="InterPro" id="IPR011006">
    <property type="entry name" value="CheY-like_superfamily"/>
</dbReference>
<dbReference type="Gene3D" id="3.40.50.2300">
    <property type="match status" value="1"/>
</dbReference>
<dbReference type="SMART" id="SM00086">
    <property type="entry name" value="PAC"/>
    <property type="match status" value="2"/>
</dbReference>
<dbReference type="SMART" id="SM00448">
    <property type="entry name" value="REC"/>
    <property type="match status" value="1"/>
</dbReference>
<dbReference type="InterPro" id="IPR000014">
    <property type="entry name" value="PAS"/>
</dbReference>
<feature type="transmembrane region" description="Helical" evidence="10">
    <location>
        <begin position="71"/>
        <end position="94"/>
    </location>
</feature>
<dbReference type="InterPro" id="IPR001789">
    <property type="entry name" value="Sig_transdc_resp-reg_receiver"/>
</dbReference>
<dbReference type="Pfam" id="PF02518">
    <property type="entry name" value="HATPase_c"/>
    <property type="match status" value="1"/>
</dbReference>
<dbReference type="PROSITE" id="PS50109">
    <property type="entry name" value="HIS_KIN"/>
    <property type="match status" value="1"/>
</dbReference>
<keyword evidence="6" id="KW-0418">Kinase</keyword>
<dbReference type="SMART" id="SM00388">
    <property type="entry name" value="HisKA"/>
    <property type="match status" value="1"/>
</dbReference>
<feature type="transmembrane region" description="Helical" evidence="10">
    <location>
        <begin position="44"/>
        <end position="64"/>
    </location>
</feature>
<comment type="catalytic activity">
    <reaction evidence="1">
        <text>ATP + protein L-histidine = ADP + protein N-phospho-L-histidine.</text>
        <dbReference type="EC" id="2.7.13.3"/>
    </reaction>
</comment>
<dbReference type="PROSITE" id="PS50112">
    <property type="entry name" value="PAS"/>
    <property type="match status" value="2"/>
</dbReference>
<feature type="domain" description="PAC" evidence="14">
    <location>
        <begin position="322"/>
        <end position="374"/>
    </location>
</feature>
<keyword evidence="5" id="KW-0547">Nucleotide-binding</keyword>
<dbReference type="GO" id="GO:0006355">
    <property type="term" value="P:regulation of DNA-templated transcription"/>
    <property type="evidence" value="ECO:0007669"/>
    <property type="project" value="InterPro"/>
</dbReference>
<keyword evidence="10" id="KW-0812">Transmembrane</keyword>
<dbReference type="Proteomes" id="UP000178606">
    <property type="component" value="Unassembled WGS sequence"/>
</dbReference>
<proteinExistence type="predicted"/>
<dbReference type="InterPro" id="IPR003594">
    <property type="entry name" value="HATPase_dom"/>
</dbReference>
<organism evidence="15 16">
    <name type="scientific">Handelsmanbacteria sp. (strain RIFCSPLOWO2_12_FULL_64_10)</name>
    <dbReference type="NCBI Taxonomy" id="1817868"/>
    <lineage>
        <taxon>Bacteria</taxon>
        <taxon>Candidatus Handelsmaniibacteriota</taxon>
    </lineage>
</organism>
<dbReference type="PRINTS" id="PR00344">
    <property type="entry name" value="BCTRLSENSOR"/>
</dbReference>
<dbReference type="InterPro" id="IPR003661">
    <property type="entry name" value="HisK_dim/P_dom"/>
</dbReference>
<keyword evidence="7" id="KW-0067">ATP-binding</keyword>
<dbReference type="InterPro" id="IPR003018">
    <property type="entry name" value="GAF"/>
</dbReference>
<keyword evidence="4" id="KW-0808">Transferase</keyword>
<dbReference type="Pfam" id="PF13426">
    <property type="entry name" value="PAS_9"/>
    <property type="match status" value="1"/>
</dbReference>
<feature type="modified residue" description="4-aspartylphosphate" evidence="9">
    <location>
        <position position="817"/>
    </location>
</feature>
<feature type="domain" description="Histidine kinase" evidence="11">
    <location>
        <begin position="509"/>
        <end position="745"/>
    </location>
</feature>
<dbReference type="InterPro" id="IPR035965">
    <property type="entry name" value="PAS-like_dom_sf"/>
</dbReference>
<gene>
    <name evidence="15" type="ORF">A3F84_05850</name>
</gene>
<evidence type="ECO:0000256" key="6">
    <source>
        <dbReference type="ARBA" id="ARBA00022777"/>
    </source>
</evidence>
<evidence type="ECO:0000256" key="5">
    <source>
        <dbReference type="ARBA" id="ARBA00022741"/>
    </source>
</evidence>
<keyword evidence="3 9" id="KW-0597">Phosphoprotein</keyword>
<dbReference type="Pfam" id="PF01590">
    <property type="entry name" value="GAF"/>
    <property type="match status" value="1"/>
</dbReference>
<dbReference type="SUPFAM" id="SSF55781">
    <property type="entry name" value="GAF domain-like"/>
    <property type="match status" value="1"/>
</dbReference>
<dbReference type="Pfam" id="PF00512">
    <property type="entry name" value="HisKA"/>
    <property type="match status" value="1"/>
</dbReference>
<dbReference type="PROSITE" id="PS50110">
    <property type="entry name" value="RESPONSE_REGULATORY"/>
    <property type="match status" value="1"/>
</dbReference>
<dbReference type="Pfam" id="PF00072">
    <property type="entry name" value="Response_reg"/>
    <property type="match status" value="1"/>
</dbReference>
<dbReference type="GO" id="GO:0000155">
    <property type="term" value="F:phosphorelay sensor kinase activity"/>
    <property type="evidence" value="ECO:0007669"/>
    <property type="project" value="InterPro"/>
</dbReference>
<dbReference type="InterPro" id="IPR029016">
    <property type="entry name" value="GAF-like_dom_sf"/>
</dbReference>
<evidence type="ECO:0000313" key="15">
    <source>
        <dbReference type="EMBL" id="OGG45231.1"/>
    </source>
</evidence>
<protein>
    <recommendedName>
        <fullName evidence="2">histidine kinase</fullName>
        <ecNumber evidence="2">2.7.13.3</ecNumber>
    </recommendedName>
</protein>
<dbReference type="InterPro" id="IPR000700">
    <property type="entry name" value="PAS-assoc_C"/>
</dbReference>
<feature type="domain" description="Response regulatory" evidence="12">
    <location>
        <begin position="766"/>
        <end position="882"/>
    </location>
</feature>
<evidence type="ECO:0000259" key="12">
    <source>
        <dbReference type="PROSITE" id="PS50110"/>
    </source>
</evidence>
<accession>A0A1F6C822</accession>
<feature type="domain" description="PAC" evidence="14">
    <location>
        <begin position="444"/>
        <end position="496"/>
    </location>
</feature>
<evidence type="ECO:0000256" key="10">
    <source>
        <dbReference type="SAM" id="Phobius"/>
    </source>
</evidence>
<evidence type="ECO:0000256" key="2">
    <source>
        <dbReference type="ARBA" id="ARBA00012438"/>
    </source>
</evidence>
<keyword evidence="8" id="KW-0902">Two-component regulatory system</keyword>
<reference evidence="15 16" key="1">
    <citation type="journal article" date="2016" name="Nat. Commun.">
        <title>Thousands of microbial genomes shed light on interconnected biogeochemical processes in an aquifer system.</title>
        <authorList>
            <person name="Anantharaman K."/>
            <person name="Brown C.T."/>
            <person name="Hug L.A."/>
            <person name="Sharon I."/>
            <person name="Castelle C.J."/>
            <person name="Probst A.J."/>
            <person name="Thomas B.C."/>
            <person name="Singh A."/>
            <person name="Wilkins M.J."/>
            <person name="Karaoz U."/>
            <person name="Brodie E.L."/>
            <person name="Williams K.H."/>
            <person name="Hubbard S.S."/>
            <person name="Banfield J.F."/>
        </authorList>
    </citation>
    <scope>NUCLEOTIDE SEQUENCE [LARGE SCALE GENOMIC DNA]</scope>
    <source>
        <strain evidence="16">RIFCSPLOWO2_12_FULL_64_10</strain>
    </source>
</reference>
<dbReference type="Gene3D" id="3.30.565.10">
    <property type="entry name" value="Histidine kinase-like ATPase, C-terminal domain"/>
    <property type="match status" value="1"/>
</dbReference>
<keyword evidence="10" id="KW-0472">Membrane</keyword>
<dbReference type="SUPFAM" id="SSF55874">
    <property type="entry name" value="ATPase domain of HSP90 chaperone/DNA topoisomerase II/histidine kinase"/>
    <property type="match status" value="1"/>
</dbReference>